<proteinExistence type="predicted"/>
<accession>A0ABW1E814</accession>
<keyword evidence="3" id="KW-1185">Reference proteome</keyword>
<dbReference type="Gene3D" id="1.10.3290.10">
    <property type="entry name" value="Fido-like domain"/>
    <property type="match status" value="1"/>
</dbReference>
<dbReference type="InterPro" id="IPR003812">
    <property type="entry name" value="Fido"/>
</dbReference>
<dbReference type="PANTHER" id="PTHR13504">
    <property type="entry name" value="FIDO DOMAIN-CONTAINING PROTEIN DDB_G0283145"/>
    <property type="match status" value="1"/>
</dbReference>
<comment type="caution">
    <text evidence="2">The sequence shown here is derived from an EMBL/GenBank/DDBJ whole genome shotgun (WGS) entry which is preliminary data.</text>
</comment>
<evidence type="ECO:0000313" key="3">
    <source>
        <dbReference type="Proteomes" id="UP001596180"/>
    </source>
</evidence>
<dbReference type="PANTHER" id="PTHR13504:SF38">
    <property type="entry name" value="FIDO DOMAIN-CONTAINING PROTEIN"/>
    <property type="match status" value="1"/>
</dbReference>
<dbReference type="Pfam" id="PF02661">
    <property type="entry name" value="Fic"/>
    <property type="match status" value="1"/>
</dbReference>
<sequence>MLFQTPALTDEDERVLAEIETLREDLRHFLRPTVRWTKQLRRNLTARNIAGSNTIEGYAASVDDVEALMSGEDPLEASDETRREVEGYQRAMTYIQGLSDAGEGFRYDLGLLNGLHFMIQEHHPDKRPGRLRKGPVYITSPDDPMVMDYTGPDYETVPGLMAELVAWLNEGDLDSPVHVRASMAHLNLVKIHPWADGNGRTSRALSTLVFSREALMPSEFSSIEEWLGRGQNTYRYYDMLKDVGGEVWSPQRDAGPWIRFCLGAHHMQAQTAKRRIEFFRDAWLLLVDQVETSGLDERMAFALMPALAGGKVRRTMYQRDADLSSDTAMRDMKAMVRTGWLLSHGQARGRFYTAGPAMDPVKAKMKTITKPLRNPYSTR</sequence>
<dbReference type="PROSITE" id="PS51459">
    <property type="entry name" value="FIDO"/>
    <property type="match status" value="1"/>
</dbReference>
<dbReference type="RefSeq" id="WP_381369882.1">
    <property type="nucleotide sequence ID" value="NZ_JBHSOA010000085.1"/>
</dbReference>
<dbReference type="Proteomes" id="UP001596180">
    <property type="component" value="Unassembled WGS sequence"/>
</dbReference>
<organism evidence="2 3">
    <name type="scientific">Streptomyces chlorus</name>
    <dbReference type="NCBI Taxonomy" id="887452"/>
    <lineage>
        <taxon>Bacteria</taxon>
        <taxon>Bacillati</taxon>
        <taxon>Actinomycetota</taxon>
        <taxon>Actinomycetes</taxon>
        <taxon>Kitasatosporales</taxon>
        <taxon>Streptomycetaceae</taxon>
        <taxon>Streptomyces</taxon>
    </lineage>
</organism>
<name>A0ABW1E814_9ACTN</name>
<protein>
    <submittedName>
        <fullName evidence="2">Fic family protein</fullName>
    </submittedName>
</protein>
<evidence type="ECO:0000259" key="1">
    <source>
        <dbReference type="PROSITE" id="PS51459"/>
    </source>
</evidence>
<dbReference type="InterPro" id="IPR036597">
    <property type="entry name" value="Fido-like_dom_sf"/>
</dbReference>
<gene>
    <name evidence="2" type="ORF">ACFPZI_30625</name>
</gene>
<dbReference type="SUPFAM" id="SSF140931">
    <property type="entry name" value="Fic-like"/>
    <property type="match status" value="1"/>
</dbReference>
<feature type="domain" description="Fido" evidence="1">
    <location>
        <begin position="107"/>
        <end position="263"/>
    </location>
</feature>
<reference evidence="3" key="1">
    <citation type="journal article" date="2019" name="Int. J. Syst. Evol. Microbiol.">
        <title>The Global Catalogue of Microorganisms (GCM) 10K type strain sequencing project: providing services to taxonomists for standard genome sequencing and annotation.</title>
        <authorList>
            <consortium name="The Broad Institute Genomics Platform"/>
            <consortium name="The Broad Institute Genome Sequencing Center for Infectious Disease"/>
            <person name="Wu L."/>
            <person name="Ma J."/>
        </authorList>
    </citation>
    <scope>NUCLEOTIDE SEQUENCE [LARGE SCALE GENOMIC DNA]</scope>
    <source>
        <strain evidence="3">JCM 10411</strain>
    </source>
</reference>
<evidence type="ECO:0000313" key="2">
    <source>
        <dbReference type="EMBL" id="MFC5855969.1"/>
    </source>
</evidence>
<dbReference type="InterPro" id="IPR040198">
    <property type="entry name" value="Fido_containing"/>
</dbReference>
<dbReference type="EMBL" id="JBHSOA010000085">
    <property type="protein sequence ID" value="MFC5855969.1"/>
    <property type="molecule type" value="Genomic_DNA"/>
</dbReference>